<evidence type="ECO:0000256" key="4">
    <source>
        <dbReference type="ARBA" id="ARBA00023125"/>
    </source>
</evidence>
<protein>
    <submittedName>
        <fullName evidence="7">Sigma-54-dependent Fis family transcriptional regulator</fullName>
    </submittedName>
</protein>
<dbReference type="InterPro" id="IPR002197">
    <property type="entry name" value="HTH_Fis"/>
</dbReference>
<keyword evidence="2" id="KW-0067">ATP-binding</keyword>
<gene>
    <name evidence="7" type="ORF">E2553_42960</name>
</gene>
<dbReference type="InterPro" id="IPR002078">
    <property type="entry name" value="Sigma_54_int"/>
</dbReference>
<evidence type="ECO:0000256" key="3">
    <source>
        <dbReference type="ARBA" id="ARBA00023015"/>
    </source>
</evidence>
<dbReference type="SMART" id="SM00382">
    <property type="entry name" value="AAA"/>
    <property type="match status" value="1"/>
</dbReference>
<evidence type="ECO:0000313" key="8">
    <source>
        <dbReference type="Proteomes" id="UP000297385"/>
    </source>
</evidence>
<name>A0A4Y8MHU0_9BURK</name>
<dbReference type="Gene3D" id="1.10.10.60">
    <property type="entry name" value="Homeodomain-like"/>
    <property type="match status" value="1"/>
</dbReference>
<evidence type="ECO:0000259" key="6">
    <source>
        <dbReference type="PROSITE" id="PS50045"/>
    </source>
</evidence>
<dbReference type="GO" id="GO:0043565">
    <property type="term" value="F:sequence-specific DNA binding"/>
    <property type="evidence" value="ECO:0007669"/>
    <property type="project" value="InterPro"/>
</dbReference>
<dbReference type="EMBL" id="SNVI01000008">
    <property type="protein sequence ID" value="TFE37012.1"/>
    <property type="molecule type" value="Genomic_DNA"/>
</dbReference>
<dbReference type="Proteomes" id="UP000297385">
    <property type="component" value="Unassembled WGS sequence"/>
</dbReference>
<dbReference type="GO" id="GO:0005524">
    <property type="term" value="F:ATP binding"/>
    <property type="evidence" value="ECO:0007669"/>
    <property type="project" value="UniProtKB-KW"/>
</dbReference>
<dbReference type="PROSITE" id="PS00688">
    <property type="entry name" value="SIGMA54_INTERACT_3"/>
    <property type="match status" value="1"/>
</dbReference>
<feature type="domain" description="Sigma-54 factor interaction" evidence="6">
    <location>
        <begin position="349"/>
        <end position="560"/>
    </location>
</feature>
<dbReference type="InterPro" id="IPR058031">
    <property type="entry name" value="AAA_lid_NorR"/>
</dbReference>
<dbReference type="Pfam" id="PF01590">
    <property type="entry name" value="GAF"/>
    <property type="match status" value="1"/>
</dbReference>
<dbReference type="Gene3D" id="3.40.50.300">
    <property type="entry name" value="P-loop containing nucleotide triphosphate hydrolases"/>
    <property type="match status" value="1"/>
</dbReference>
<dbReference type="CDD" id="cd00009">
    <property type="entry name" value="AAA"/>
    <property type="match status" value="1"/>
</dbReference>
<keyword evidence="4" id="KW-0238">DNA-binding</keyword>
<keyword evidence="5" id="KW-0804">Transcription</keyword>
<dbReference type="PANTHER" id="PTHR32071:SF77">
    <property type="entry name" value="TRANSCRIPTIONAL REGULATORY PROTEIN"/>
    <property type="match status" value="1"/>
</dbReference>
<reference evidence="7 8" key="1">
    <citation type="submission" date="2019-03" db="EMBL/GenBank/DDBJ databases">
        <title>Complete Genome Sequence of Paraburkholderia dipogonis ICMP 19430T, a Nitrogen-fixing Symbiont of the South African Invasive Legume Dipogon lignosus in New Zealand.</title>
        <authorList>
            <person name="De Meyer S.E."/>
        </authorList>
    </citation>
    <scope>NUCLEOTIDE SEQUENCE [LARGE SCALE GENOMIC DNA]</scope>
    <source>
        <strain evidence="7 8">ICMP 19430</strain>
    </source>
</reference>
<dbReference type="PANTHER" id="PTHR32071">
    <property type="entry name" value="TRANSCRIPTIONAL REGULATORY PROTEIN"/>
    <property type="match status" value="1"/>
</dbReference>
<dbReference type="PRINTS" id="PR01590">
    <property type="entry name" value="HTHFIS"/>
</dbReference>
<evidence type="ECO:0000256" key="2">
    <source>
        <dbReference type="ARBA" id="ARBA00022840"/>
    </source>
</evidence>
<dbReference type="SUPFAM" id="SSF55781">
    <property type="entry name" value="GAF domain-like"/>
    <property type="match status" value="1"/>
</dbReference>
<dbReference type="InterPro" id="IPR009057">
    <property type="entry name" value="Homeodomain-like_sf"/>
</dbReference>
<dbReference type="PROSITE" id="PS00676">
    <property type="entry name" value="SIGMA54_INTERACT_2"/>
    <property type="match status" value="1"/>
</dbReference>
<dbReference type="GO" id="GO:0006355">
    <property type="term" value="P:regulation of DNA-templated transcription"/>
    <property type="evidence" value="ECO:0007669"/>
    <property type="project" value="InterPro"/>
</dbReference>
<sequence length="639" mass="69318">MSPRAPVIPYHPESIWRARRAFFDEGCARPEQIGDALIRSWMRCGTFGRNVHENVEFTPVHHIEVTRLLERHRVLVNAAQPELASLARSVSDAGYAVLLTDAHGASLVVDGAIDSHGAQLRHAFRVGVDLSEQAVGTSAMSVAMSEGRPTSICGAEHYFAKTHVLHCCAAPIFDPQGDVIGAVDVSHDMPDMLQSALWLAERCAHRIERRLFLRLPARLRLEIDVDAGEATEGASTTQAWLALGQDGELLAASRSAQRLLGLPQQFARLDFEALFGERFDGWRGRWHGATSGAPLVMHNGIRLRATAMSGTPAVTPPAWRSSATFSDSLPIRSAPCFGDARIEIDFARAQRAFHAELPVLITGETGCGKEVAARALHTSGPRAEGPLVTLNCAAIPSELLAAELFGHVEGAYTGARRGGAEGKVEAANGGTLFLDEIGDTPLHLQAALLRVLDAREVMRLGENKARPVDLCLVCATHQDLHLAVEHGRFREDLLYRIAGYQLHLLPLRERSDFDAILDTLLAQAGETPSRVSSELRLLLRSAQWPGNVRQLAHALRRALALAGPDVKLTAGDFEIDRGRSSPQCAPPSAHDLMRKAQFRAISDALQVCGGNVSEAARLLGIGRATLYRKLAERRAEPPA</sequence>
<dbReference type="InterPro" id="IPR003593">
    <property type="entry name" value="AAA+_ATPase"/>
</dbReference>
<dbReference type="Pfam" id="PF25601">
    <property type="entry name" value="AAA_lid_14"/>
    <property type="match status" value="1"/>
</dbReference>
<dbReference type="SUPFAM" id="SSF52540">
    <property type="entry name" value="P-loop containing nucleoside triphosphate hydrolases"/>
    <property type="match status" value="1"/>
</dbReference>
<dbReference type="AlphaFoldDB" id="A0A4Y8MHU0"/>
<evidence type="ECO:0000256" key="1">
    <source>
        <dbReference type="ARBA" id="ARBA00022741"/>
    </source>
</evidence>
<dbReference type="Pfam" id="PF00158">
    <property type="entry name" value="Sigma54_activat"/>
    <property type="match status" value="1"/>
</dbReference>
<dbReference type="Gene3D" id="1.10.8.60">
    <property type="match status" value="1"/>
</dbReference>
<dbReference type="Gene3D" id="3.30.450.40">
    <property type="match status" value="1"/>
</dbReference>
<dbReference type="FunFam" id="3.40.50.300:FF:000006">
    <property type="entry name" value="DNA-binding transcriptional regulator NtrC"/>
    <property type="match status" value="1"/>
</dbReference>
<organism evidence="7 8">
    <name type="scientific">Paraburkholderia dipogonis</name>
    <dbReference type="NCBI Taxonomy" id="1211383"/>
    <lineage>
        <taxon>Bacteria</taxon>
        <taxon>Pseudomonadati</taxon>
        <taxon>Pseudomonadota</taxon>
        <taxon>Betaproteobacteria</taxon>
        <taxon>Burkholderiales</taxon>
        <taxon>Burkholderiaceae</taxon>
        <taxon>Paraburkholderia</taxon>
    </lineage>
</organism>
<dbReference type="InterPro" id="IPR025943">
    <property type="entry name" value="Sigma_54_int_dom_ATP-bd_2"/>
</dbReference>
<comment type="caution">
    <text evidence="7">The sequence shown here is derived from an EMBL/GenBank/DDBJ whole genome shotgun (WGS) entry which is preliminary data.</text>
</comment>
<dbReference type="PROSITE" id="PS50045">
    <property type="entry name" value="SIGMA54_INTERACT_4"/>
    <property type="match status" value="1"/>
</dbReference>
<dbReference type="InterPro" id="IPR003018">
    <property type="entry name" value="GAF"/>
</dbReference>
<evidence type="ECO:0000256" key="5">
    <source>
        <dbReference type="ARBA" id="ARBA00023163"/>
    </source>
</evidence>
<dbReference type="SUPFAM" id="SSF46689">
    <property type="entry name" value="Homeodomain-like"/>
    <property type="match status" value="1"/>
</dbReference>
<evidence type="ECO:0000313" key="7">
    <source>
        <dbReference type="EMBL" id="TFE37012.1"/>
    </source>
</evidence>
<dbReference type="InterPro" id="IPR025944">
    <property type="entry name" value="Sigma_54_int_dom_CS"/>
</dbReference>
<dbReference type="Pfam" id="PF02954">
    <property type="entry name" value="HTH_8"/>
    <property type="match status" value="1"/>
</dbReference>
<keyword evidence="1" id="KW-0547">Nucleotide-binding</keyword>
<proteinExistence type="predicted"/>
<dbReference type="InterPro" id="IPR027417">
    <property type="entry name" value="P-loop_NTPase"/>
</dbReference>
<accession>A0A4Y8MHU0</accession>
<keyword evidence="3" id="KW-0805">Transcription regulation</keyword>
<dbReference type="InterPro" id="IPR029016">
    <property type="entry name" value="GAF-like_dom_sf"/>
</dbReference>